<dbReference type="Proteomes" id="UP000319094">
    <property type="component" value="Unassembled WGS sequence"/>
</dbReference>
<dbReference type="InterPro" id="IPR004843">
    <property type="entry name" value="Calcineurin-like_PHP"/>
</dbReference>
<dbReference type="OrthoDB" id="9780884at2"/>
<comment type="caution">
    <text evidence="2">The sequence shown here is derived from an EMBL/GenBank/DDBJ whole genome shotgun (WGS) entry which is preliminary data.</text>
</comment>
<gene>
    <name evidence="2" type="ORF">FB468_2604</name>
</gene>
<dbReference type="PANTHER" id="PTHR31302:SF20">
    <property type="entry name" value="CONSERVED PROTEIN"/>
    <property type="match status" value="1"/>
</dbReference>
<organism evidence="2 3">
    <name type="scientific">Leucobacter komagatae</name>
    <dbReference type="NCBI Taxonomy" id="55969"/>
    <lineage>
        <taxon>Bacteria</taxon>
        <taxon>Bacillati</taxon>
        <taxon>Actinomycetota</taxon>
        <taxon>Actinomycetes</taxon>
        <taxon>Micrococcales</taxon>
        <taxon>Microbacteriaceae</taxon>
        <taxon>Leucobacter</taxon>
    </lineage>
</organism>
<dbReference type="InterPro" id="IPR051158">
    <property type="entry name" value="Metallophosphoesterase_sf"/>
</dbReference>
<dbReference type="GO" id="GO:0016020">
    <property type="term" value="C:membrane"/>
    <property type="evidence" value="ECO:0007669"/>
    <property type="project" value="GOC"/>
</dbReference>
<protein>
    <submittedName>
        <fullName evidence="2">Putative MPP superfamily phosphohydrolase</fullName>
    </submittedName>
</protein>
<evidence type="ECO:0000259" key="1">
    <source>
        <dbReference type="Pfam" id="PF00149"/>
    </source>
</evidence>
<dbReference type="Gene3D" id="3.60.21.10">
    <property type="match status" value="1"/>
</dbReference>
<accession>A0A542Y979</accession>
<sequence>MARNSRCCTPAAALGWAAAGVLLWSTVVERRLFTIRRHELPILPSEAAPVRVLQLSDLHLAPWQTNKINWVRSLAELKPDLVVLTGDLMGHVGARPALLHALSAFEGVPTVFVHGSNDYYGPKFKNPLKYLREPSRLSTREQDIDNAALTSGLTALGFTDLNNSATSITLRGTEIEFFGLNDPHIRFDDPDEMRASMGAAGVAQAKPGTPRIGVVHAPYQSALGALLGEGADAILAGHTHGGQVRVPGIGALTSNSDLPPSQARGLSVWYDAHRAAYLNVSAGLGNSIYAPVRFACRPEASLLTLTPPTA</sequence>
<dbReference type="EMBL" id="VFON01000001">
    <property type="protein sequence ID" value="TQL44544.1"/>
    <property type="molecule type" value="Genomic_DNA"/>
</dbReference>
<dbReference type="GO" id="GO:0008758">
    <property type="term" value="F:UDP-2,3-diacylglucosamine hydrolase activity"/>
    <property type="evidence" value="ECO:0007669"/>
    <property type="project" value="TreeGrafter"/>
</dbReference>
<dbReference type="Pfam" id="PF00149">
    <property type="entry name" value="Metallophos"/>
    <property type="match status" value="1"/>
</dbReference>
<dbReference type="PANTHER" id="PTHR31302">
    <property type="entry name" value="TRANSMEMBRANE PROTEIN WITH METALLOPHOSPHOESTERASE DOMAIN-RELATED"/>
    <property type="match status" value="1"/>
</dbReference>
<reference evidence="2 3" key="1">
    <citation type="submission" date="2019-06" db="EMBL/GenBank/DDBJ databases">
        <title>Sequencing the genomes of 1000 actinobacteria strains.</title>
        <authorList>
            <person name="Klenk H.-P."/>
        </authorList>
    </citation>
    <scope>NUCLEOTIDE SEQUENCE [LARGE SCALE GENOMIC DNA]</scope>
    <source>
        <strain evidence="2 3">DSM 8803</strain>
    </source>
</reference>
<dbReference type="AlphaFoldDB" id="A0A542Y979"/>
<evidence type="ECO:0000313" key="3">
    <source>
        <dbReference type="Proteomes" id="UP000319094"/>
    </source>
</evidence>
<dbReference type="RefSeq" id="WP_141887717.1">
    <property type="nucleotide sequence ID" value="NZ_BAAAUY010000003.1"/>
</dbReference>
<dbReference type="SUPFAM" id="SSF56300">
    <property type="entry name" value="Metallo-dependent phosphatases"/>
    <property type="match status" value="1"/>
</dbReference>
<keyword evidence="3" id="KW-1185">Reference proteome</keyword>
<feature type="domain" description="Calcineurin-like phosphoesterase" evidence="1">
    <location>
        <begin position="51"/>
        <end position="241"/>
    </location>
</feature>
<keyword evidence="2" id="KW-0378">Hydrolase</keyword>
<name>A0A542Y979_9MICO</name>
<dbReference type="InterPro" id="IPR029052">
    <property type="entry name" value="Metallo-depent_PP-like"/>
</dbReference>
<proteinExistence type="predicted"/>
<evidence type="ECO:0000313" key="2">
    <source>
        <dbReference type="EMBL" id="TQL44544.1"/>
    </source>
</evidence>
<dbReference type="GO" id="GO:0009245">
    <property type="term" value="P:lipid A biosynthetic process"/>
    <property type="evidence" value="ECO:0007669"/>
    <property type="project" value="TreeGrafter"/>
</dbReference>